<keyword evidence="2" id="KW-0479">Metal-binding</keyword>
<dbReference type="PANTHER" id="PTHR45868:SF82">
    <property type="entry name" value="HEAVY METAL TRANSPORT_DETOXIFICATION SUPERFAMILY PROTEIN"/>
    <property type="match status" value="1"/>
</dbReference>
<dbReference type="SUPFAM" id="SSF55008">
    <property type="entry name" value="HMA, heavy metal-associated domain"/>
    <property type="match status" value="1"/>
</dbReference>
<evidence type="ECO:0000259" key="6">
    <source>
        <dbReference type="PROSITE" id="PS50846"/>
    </source>
</evidence>
<evidence type="ECO:0000256" key="1">
    <source>
        <dbReference type="ARBA" id="ARBA00022481"/>
    </source>
</evidence>
<sequence>MASGPEGSEKLNCQKWVLKVSIHCEGCKKKVKKVLKGVEGIYSVDIESKQNRATVIGNVEAETLIRRLLKHGKHAELWPVEKPSNPSSSPAAGGDAEAKGNEKAPTTVSQTEAKQANSEKSSQADEGKAAADVKAEEEQASCTTDVKPTNDVSVEAPKGGGCDEQEKIKLKEEDTSEASNKNTAKEKDETNKEQREKNTGEETKVSVKPTDQSASGLPPSHPSTAYPHPLYTVSYNTSFPQTNYSYYAMRSPAVRSDDFYSINAPPAFYSPNYYPPEACYGSMEQPPATSTGTYDIFNEENPNACSVM</sequence>
<keyword evidence="3" id="KW-0449">Lipoprotein</keyword>
<protein>
    <recommendedName>
        <fullName evidence="6">HMA domain-containing protein</fullName>
    </recommendedName>
</protein>
<feature type="compositionally biased region" description="Polar residues" evidence="5">
    <location>
        <begin position="104"/>
        <end position="121"/>
    </location>
</feature>
<keyword evidence="3" id="KW-0636">Prenylation</keyword>
<keyword evidence="1" id="KW-0488">Methylation</keyword>
<evidence type="ECO:0000256" key="4">
    <source>
        <dbReference type="ARBA" id="ARBA00024045"/>
    </source>
</evidence>
<dbReference type="Gene3D" id="3.30.70.100">
    <property type="match status" value="1"/>
</dbReference>
<dbReference type="CDD" id="cd00371">
    <property type="entry name" value="HMA"/>
    <property type="match status" value="1"/>
</dbReference>
<feature type="region of interest" description="Disordered" evidence="5">
    <location>
        <begin position="76"/>
        <end position="225"/>
    </location>
</feature>
<feature type="compositionally biased region" description="Polar residues" evidence="5">
    <location>
        <begin position="140"/>
        <end position="152"/>
    </location>
</feature>
<dbReference type="Proteomes" id="UP000636800">
    <property type="component" value="Chromosome 3"/>
</dbReference>
<feature type="domain" description="HMA" evidence="6">
    <location>
        <begin position="13"/>
        <end position="80"/>
    </location>
</feature>
<comment type="similarity">
    <text evidence="4">Belongs to the HIPP family.</text>
</comment>
<name>A0A835RH84_VANPL</name>
<keyword evidence="8" id="KW-1185">Reference proteome</keyword>
<dbReference type="InterPro" id="IPR036163">
    <property type="entry name" value="HMA_dom_sf"/>
</dbReference>
<evidence type="ECO:0000313" key="8">
    <source>
        <dbReference type="Proteomes" id="UP000636800"/>
    </source>
</evidence>
<accession>A0A835RH84</accession>
<organism evidence="7 8">
    <name type="scientific">Vanilla planifolia</name>
    <name type="common">Vanilla</name>
    <dbReference type="NCBI Taxonomy" id="51239"/>
    <lineage>
        <taxon>Eukaryota</taxon>
        <taxon>Viridiplantae</taxon>
        <taxon>Streptophyta</taxon>
        <taxon>Embryophyta</taxon>
        <taxon>Tracheophyta</taxon>
        <taxon>Spermatophyta</taxon>
        <taxon>Magnoliopsida</taxon>
        <taxon>Liliopsida</taxon>
        <taxon>Asparagales</taxon>
        <taxon>Orchidaceae</taxon>
        <taxon>Vanilloideae</taxon>
        <taxon>Vanilleae</taxon>
        <taxon>Vanilla</taxon>
    </lineage>
</organism>
<evidence type="ECO:0000256" key="3">
    <source>
        <dbReference type="ARBA" id="ARBA00023289"/>
    </source>
</evidence>
<dbReference type="InterPro" id="IPR006121">
    <property type="entry name" value="HMA_dom"/>
</dbReference>
<dbReference type="GO" id="GO:0046872">
    <property type="term" value="F:metal ion binding"/>
    <property type="evidence" value="ECO:0007669"/>
    <property type="project" value="UniProtKB-KW"/>
</dbReference>
<evidence type="ECO:0000256" key="2">
    <source>
        <dbReference type="ARBA" id="ARBA00022723"/>
    </source>
</evidence>
<feature type="compositionally biased region" description="Basic and acidic residues" evidence="5">
    <location>
        <begin position="183"/>
        <end position="205"/>
    </location>
</feature>
<feature type="compositionally biased region" description="Basic and acidic residues" evidence="5">
    <location>
        <begin position="164"/>
        <end position="173"/>
    </location>
</feature>
<evidence type="ECO:0000313" key="7">
    <source>
        <dbReference type="EMBL" id="KAG0488115.1"/>
    </source>
</evidence>
<reference evidence="7 8" key="1">
    <citation type="journal article" date="2020" name="Nat. Food">
        <title>A phased Vanilla planifolia genome enables genetic improvement of flavour and production.</title>
        <authorList>
            <person name="Hasing T."/>
            <person name="Tang H."/>
            <person name="Brym M."/>
            <person name="Khazi F."/>
            <person name="Huang T."/>
            <person name="Chambers A.H."/>
        </authorList>
    </citation>
    <scope>NUCLEOTIDE SEQUENCE [LARGE SCALE GENOMIC DNA]</scope>
    <source>
        <tissue evidence="7">Leaf</tissue>
    </source>
</reference>
<feature type="compositionally biased region" description="Basic and acidic residues" evidence="5">
    <location>
        <begin position="122"/>
        <end position="137"/>
    </location>
</feature>
<dbReference type="EMBL" id="JADCNL010000003">
    <property type="protein sequence ID" value="KAG0488115.1"/>
    <property type="molecule type" value="Genomic_DNA"/>
</dbReference>
<dbReference type="Pfam" id="PF00403">
    <property type="entry name" value="HMA"/>
    <property type="match status" value="1"/>
</dbReference>
<comment type="caution">
    <text evidence="7">The sequence shown here is derived from an EMBL/GenBank/DDBJ whole genome shotgun (WGS) entry which is preliminary data.</text>
</comment>
<evidence type="ECO:0000256" key="5">
    <source>
        <dbReference type="SAM" id="MobiDB-lite"/>
    </source>
</evidence>
<dbReference type="PANTHER" id="PTHR45868">
    <property type="entry name" value="HEAVY METAL-ASSOCIATED ISOPRENYLATED PLANT PROTEIN 33-RELATED"/>
    <property type="match status" value="1"/>
</dbReference>
<dbReference type="PROSITE" id="PS50846">
    <property type="entry name" value="HMA_2"/>
    <property type="match status" value="1"/>
</dbReference>
<proteinExistence type="inferred from homology"/>
<dbReference type="AlphaFoldDB" id="A0A835RH84"/>
<gene>
    <name evidence="7" type="ORF">HPP92_006926</name>
</gene>